<comment type="caution">
    <text evidence="1">The sequence shown here is derived from an EMBL/GenBank/DDBJ whole genome shotgun (WGS) entry which is preliminary data.</text>
</comment>
<dbReference type="Proteomes" id="UP001148737">
    <property type="component" value="Unassembled WGS sequence"/>
</dbReference>
<accession>A0ACC1RA63</accession>
<name>A0ACC1RA63_9HYPO</name>
<sequence length="496" mass="55452">MSAVGSKLIQELEKESLGPRDFAKLIDCIWRVVSSDDQCRTELRKKVQSARDAPSSVSGDNSARGETAERASVTTATTRPAARRKPLNCRTDTRKLHKHGMAVKDVASQGQRRRIVPTSISAESSRAATRSAVTKNKAQTSSAPSGCGGLSARPSKKQVQRAKVLCDERYSRIPEQLRQEISEYSVLQGLQDAWRMVDAFRFHIAGEVRIDPHKPRIEELQRRIDYCDDLERRGCSLSVRAFIERRFHMVNVIAEYRKAVEAKGKGSRCDNIAETFQAILFPNKDARERRTSWDYFRRVANRLFEAVGRYGYGVLVFPLRNATCKSLDNLKGEYINDFLDYIELCHPGLVSMLYNLSCVMPKLLTWGLPEPTLPILDVQYANLVDWKDRPFHHLFSLPIIEPVTSFGEISPWLFPETDEDAEGDLVLPDEATSMTVKFGAVAGTGPISSDVSSSPAPSYDETRLGGLRQSDARESGLLPRYKIGDVLFSGLTDGSS</sequence>
<proteinExistence type="predicted"/>
<gene>
    <name evidence="1" type="ORF">NLG97_g102</name>
</gene>
<protein>
    <submittedName>
        <fullName evidence="1">Uncharacterized protein</fullName>
    </submittedName>
</protein>
<evidence type="ECO:0000313" key="1">
    <source>
        <dbReference type="EMBL" id="KAJ3499707.1"/>
    </source>
</evidence>
<dbReference type="EMBL" id="JANAKD010000003">
    <property type="protein sequence ID" value="KAJ3499707.1"/>
    <property type="molecule type" value="Genomic_DNA"/>
</dbReference>
<evidence type="ECO:0000313" key="2">
    <source>
        <dbReference type="Proteomes" id="UP001148737"/>
    </source>
</evidence>
<keyword evidence="2" id="KW-1185">Reference proteome</keyword>
<organism evidence="1 2">
    <name type="scientific">Lecanicillium saksenae</name>
    <dbReference type="NCBI Taxonomy" id="468837"/>
    <lineage>
        <taxon>Eukaryota</taxon>
        <taxon>Fungi</taxon>
        <taxon>Dikarya</taxon>
        <taxon>Ascomycota</taxon>
        <taxon>Pezizomycotina</taxon>
        <taxon>Sordariomycetes</taxon>
        <taxon>Hypocreomycetidae</taxon>
        <taxon>Hypocreales</taxon>
        <taxon>Cordycipitaceae</taxon>
        <taxon>Lecanicillium</taxon>
    </lineage>
</organism>
<reference evidence="1" key="1">
    <citation type="submission" date="2022-07" db="EMBL/GenBank/DDBJ databases">
        <title>Genome Sequence of Lecanicillium saksenae.</title>
        <authorList>
            <person name="Buettner E."/>
        </authorList>
    </citation>
    <scope>NUCLEOTIDE SEQUENCE</scope>
    <source>
        <strain evidence="1">VT-O1</strain>
    </source>
</reference>